<dbReference type="AlphaFoldDB" id="B8KV95"/>
<accession>B8KV95</accession>
<protein>
    <recommendedName>
        <fullName evidence="3">Lipoprotein SmpA/OmlA domain-containing protein</fullName>
    </recommendedName>
</protein>
<evidence type="ECO:0008006" key="3">
    <source>
        <dbReference type="Google" id="ProtNLM"/>
    </source>
</evidence>
<evidence type="ECO:0000313" key="2">
    <source>
        <dbReference type="Proteomes" id="UP000004699"/>
    </source>
</evidence>
<keyword evidence="2" id="KW-1185">Reference proteome</keyword>
<dbReference type="EMBL" id="DS999411">
    <property type="protein sequence ID" value="EED35190.1"/>
    <property type="molecule type" value="Genomic_DNA"/>
</dbReference>
<dbReference type="STRING" id="565045.NOR51B_1135"/>
<dbReference type="Proteomes" id="UP000004699">
    <property type="component" value="Unassembled WGS sequence"/>
</dbReference>
<dbReference type="RefSeq" id="WP_009019936.1">
    <property type="nucleotide sequence ID" value="NZ_DS999411.1"/>
</dbReference>
<dbReference type="HOGENOM" id="CLU_2022787_0_0_6"/>
<proteinExistence type="predicted"/>
<evidence type="ECO:0000313" key="1">
    <source>
        <dbReference type="EMBL" id="EED35190.1"/>
    </source>
</evidence>
<sequence>MVLDRYYPACRWLTATALTLVLMGCAQYDSERGVDVAWQPETLAQFQVGKTTRTDVMATLGPPSQVVNLGDETLLYYLNERAEGNGLILLVYNRFEIDTRYDRAVFIFGADGLLEDFSGHIADVNE</sequence>
<name>B8KV95_9GAMM</name>
<dbReference type="eggNOG" id="ENOG503300G">
    <property type="taxonomic scope" value="Bacteria"/>
</dbReference>
<reference evidence="2" key="1">
    <citation type="journal article" date="2013" name="BMC Microbiol.">
        <title>Taxonomy and evolution of bacteriochlorophyll a-containing members of the OM60/NOR5 clade of marine gammaproteobacteria: description of Luminiphilus syltensis gen. nov., sp. nov., reclassification of Haliea rubra as Pseudohaliea rubra gen. nov., comb. nov., and emendation of Chromatocurvus halotolerans.</title>
        <authorList>
            <person name="Spring S."/>
            <person name="Riedel T."/>
            <person name="Sproer C."/>
            <person name="Yan S."/>
            <person name="Harder J."/>
            <person name="Fuchs B.M."/>
        </authorList>
    </citation>
    <scope>NUCLEOTIDE SEQUENCE [LARGE SCALE GENOMIC DNA]</scope>
    <source>
        <strain evidence="2">NOR51-B</strain>
    </source>
</reference>
<gene>
    <name evidence="1" type="ORF">NOR51B_1135</name>
</gene>
<organism evidence="1 2">
    <name type="scientific">Luminiphilus syltensis NOR5-1B</name>
    <dbReference type="NCBI Taxonomy" id="565045"/>
    <lineage>
        <taxon>Bacteria</taxon>
        <taxon>Pseudomonadati</taxon>
        <taxon>Pseudomonadota</taxon>
        <taxon>Gammaproteobacteria</taxon>
        <taxon>Cellvibrionales</taxon>
        <taxon>Halieaceae</taxon>
        <taxon>Luminiphilus</taxon>
    </lineage>
</organism>
<dbReference type="OrthoDB" id="5737944at2"/>
<dbReference type="PROSITE" id="PS51257">
    <property type="entry name" value="PROKAR_LIPOPROTEIN"/>
    <property type="match status" value="1"/>
</dbReference>